<evidence type="ECO:0008006" key="4">
    <source>
        <dbReference type="Google" id="ProtNLM"/>
    </source>
</evidence>
<evidence type="ECO:0000256" key="1">
    <source>
        <dbReference type="SAM" id="Phobius"/>
    </source>
</evidence>
<sequence>MKKKQKHHFTGKKWIAALVVVVLILAAIYYYIALPAINIHNPELWKFVLFLAVIIFALYALPKTTFTGDRRHPVNFSGNYKTKTFKFLASLIVVIAAAYFVGTLLSSPVINASKYQKLMKIEKSEFTKDIDQISYDQIPLLDKSSAEILGERKMGSLVDLASQFEVADEYSQINYKNNPVRVTPLRYADLVKWFTNKKAGIPAYIKIDMATQQTELVRLKEGMKYTPYDHFGRYLYRHLRFKYPTYMFDDINFEINEEGTPYWVCSVKKYNIGLFGGQTIGRVVLCNAITGECKDYKVEDTPKWVDRVYSADMLVNLYNYYGTLKHGFINSILGQKDCLTTTNGYNYLAINDDVWVYTGVTSITSDQSNVGFVLMNQRTMETKYYEIEGAIEDSAMTSAEGKVQNLGYKATFPLLLNIDAEPTYFMALKDASGLVKKYAMVNVHNYQIVATGDTVNDCEASYRSLIQSNGMGSDEESKKASTKTTAGTIKKIAQAVIDGSSHYYIVLNDSDTIYDVDISKYLDAILLEEGDKVTIEYTEGNPSTVSKISKS</sequence>
<feature type="transmembrane region" description="Helical" evidence="1">
    <location>
        <begin position="87"/>
        <end position="110"/>
    </location>
</feature>
<organism evidence="2 3">
    <name type="scientific">Anaerobutyricum hallii</name>
    <dbReference type="NCBI Taxonomy" id="39488"/>
    <lineage>
        <taxon>Bacteria</taxon>
        <taxon>Bacillati</taxon>
        <taxon>Bacillota</taxon>
        <taxon>Clostridia</taxon>
        <taxon>Lachnospirales</taxon>
        <taxon>Lachnospiraceae</taxon>
        <taxon>Anaerobutyricum</taxon>
    </lineage>
</organism>
<dbReference type="OrthoDB" id="3169575at2"/>
<feature type="transmembrane region" description="Helical" evidence="1">
    <location>
        <begin position="12"/>
        <end position="32"/>
    </location>
</feature>
<keyword evidence="1" id="KW-0812">Transmembrane</keyword>
<evidence type="ECO:0000313" key="3">
    <source>
        <dbReference type="Proteomes" id="UP000095390"/>
    </source>
</evidence>
<dbReference type="EMBL" id="CYYC01000080">
    <property type="protein sequence ID" value="CUN21968.1"/>
    <property type="molecule type" value="Genomic_DNA"/>
</dbReference>
<dbReference type="RefSeq" id="WP_022169379.1">
    <property type="nucleotide sequence ID" value="NZ_CATVRT010000145.1"/>
</dbReference>
<keyword evidence="1" id="KW-0472">Membrane</keyword>
<dbReference type="AlphaFoldDB" id="A0A173V7V1"/>
<dbReference type="Proteomes" id="UP000095390">
    <property type="component" value="Unassembled WGS sequence"/>
</dbReference>
<accession>A0A173V7V1</accession>
<gene>
    <name evidence="2" type="ORF">ERS852578_02979</name>
</gene>
<proteinExistence type="predicted"/>
<name>A0A173V7V1_9FIRM</name>
<protein>
    <recommendedName>
        <fullName evidence="4">CvpA family protein</fullName>
    </recommendedName>
</protein>
<keyword evidence="1" id="KW-1133">Transmembrane helix</keyword>
<feature type="transmembrane region" description="Helical" evidence="1">
    <location>
        <begin position="44"/>
        <end position="61"/>
    </location>
</feature>
<evidence type="ECO:0000313" key="2">
    <source>
        <dbReference type="EMBL" id="CUN21968.1"/>
    </source>
</evidence>
<reference evidence="2 3" key="1">
    <citation type="submission" date="2015-09" db="EMBL/GenBank/DDBJ databases">
        <authorList>
            <consortium name="Pathogen Informatics"/>
        </authorList>
    </citation>
    <scope>NUCLEOTIDE SEQUENCE [LARGE SCALE GENOMIC DNA]</scope>
    <source>
        <strain evidence="2 3">2789STDY5834966</strain>
    </source>
</reference>